<evidence type="ECO:0000313" key="2">
    <source>
        <dbReference type="EMBL" id="KIJ27828.1"/>
    </source>
</evidence>
<dbReference type="OrthoDB" id="340259at2759"/>
<name>A0A0C9TET6_SPHS4</name>
<dbReference type="Gene3D" id="2.130.10.10">
    <property type="entry name" value="YVTN repeat-like/Quinoprotein amine dehydrogenase"/>
    <property type="match status" value="1"/>
</dbReference>
<accession>A0A0C9TET6</accession>
<dbReference type="GO" id="GO:0031080">
    <property type="term" value="C:nuclear pore outer ring"/>
    <property type="evidence" value="ECO:0007669"/>
    <property type="project" value="InterPro"/>
</dbReference>
<dbReference type="SUPFAM" id="SSF50978">
    <property type="entry name" value="WD40 repeat-like"/>
    <property type="match status" value="1"/>
</dbReference>
<sequence length="386" mass="42505">MTTRIEYEHGTEINILRACMNINTPDLVAIGGEHSVEVLQLTEDSCTVLASFYIGVRVTAIAWSPRTVSPSQGDAWCIELATAGEDLNLRLLTKHFEDVEESIFIFGGGLSGHRKKVNDLTWCGGFGEDNYRYLASVSDEKVLLFWDLSSLSSASPSPSPNPSKLPDPFRSPTPSSGSQPIPFAVSYAHPLHSVVSHPSTAKDIVVSDSQGSVFVVDWRVDEDPSERYRGLSIAQLIDPRALADARTGMQTVWGGSLSWNLVDPNLIGAAYGSRYSIWDMRELQGGKPTYSGSAFPHGIHRFRWSPISTTLFAVSSHSPLEDATILIQDTRFDKLDPRRIVLKPRPHRVRDFDWLRGSGVGVAEPRIVAAVGRKVMVVDIGREAFQ</sequence>
<gene>
    <name evidence="2" type="ORF">M422DRAFT_190549</name>
</gene>
<dbReference type="InterPro" id="IPR036322">
    <property type="entry name" value="WD40_repeat_dom_sf"/>
</dbReference>
<dbReference type="Proteomes" id="UP000054279">
    <property type="component" value="Unassembled WGS sequence"/>
</dbReference>
<dbReference type="EMBL" id="KN837322">
    <property type="protein sequence ID" value="KIJ27828.1"/>
    <property type="molecule type" value="Genomic_DNA"/>
</dbReference>
<organism evidence="2 3">
    <name type="scientific">Sphaerobolus stellatus (strain SS14)</name>
    <dbReference type="NCBI Taxonomy" id="990650"/>
    <lineage>
        <taxon>Eukaryota</taxon>
        <taxon>Fungi</taxon>
        <taxon>Dikarya</taxon>
        <taxon>Basidiomycota</taxon>
        <taxon>Agaricomycotina</taxon>
        <taxon>Agaricomycetes</taxon>
        <taxon>Phallomycetidae</taxon>
        <taxon>Geastrales</taxon>
        <taxon>Sphaerobolaceae</taxon>
        <taxon>Sphaerobolus</taxon>
    </lineage>
</organism>
<reference evidence="2 3" key="1">
    <citation type="submission" date="2014-06" db="EMBL/GenBank/DDBJ databases">
        <title>Evolutionary Origins and Diversification of the Mycorrhizal Mutualists.</title>
        <authorList>
            <consortium name="DOE Joint Genome Institute"/>
            <consortium name="Mycorrhizal Genomics Consortium"/>
            <person name="Kohler A."/>
            <person name="Kuo A."/>
            <person name="Nagy L.G."/>
            <person name="Floudas D."/>
            <person name="Copeland A."/>
            <person name="Barry K.W."/>
            <person name="Cichocki N."/>
            <person name="Veneault-Fourrey C."/>
            <person name="LaButti K."/>
            <person name="Lindquist E.A."/>
            <person name="Lipzen A."/>
            <person name="Lundell T."/>
            <person name="Morin E."/>
            <person name="Murat C."/>
            <person name="Riley R."/>
            <person name="Ohm R."/>
            <person name="Sun H."/>
            <person name="Tunlid A."/>
            <person name="Henrissat B."/>
            <person name="Grigoriev I.V."/>
            <person name="Hibbett D.S."/>
            <person name="Martin F."/>
        </authorList>
    </citation>
    <scope>NUCLEOTIDE SEQUENCE [LARGE SCALE GENOMIC DNA]</scope>
    <source>
        <strain evidence="2 3">SS14</strain>
    </source>
</reference>
<dbReference type="PANTHER" id="PTHR22806:SF0">
    <property type="entry name" value="NUCLEOPORIN NUP37"/>
    <property type="match status" value="1"/>
</dbReference>
<feature type="compositionally biased region" description="Pro residues" evidence="1">
    <location>
        <begin position="157"/>
        <end position="171"/>
    </location>
</feature>
<keyword evidence="3" id="KW-1185">Reference proteome</keyword>
<feature type="region of interest" description="Disordered" evidence="1">
    <location>
        <begin position="152"/>
        <end position="177"/>
    </location>
</feature>
<dbReference type="AlphaFoldDB" id="A0A0C9TET6"/>
<dbReference type="InterPro" id="IPR037626">
    <property type="entry name" value="NUP37"/>
</dbReference>
<evidence type="ECO:0000256" key="1">
    <source>
        <dbReference type="SAM" id="MobiDB-lite"/>
    </source>
</evidence>
<evidence type="ECO:0000313" key="3">
    <source>
        <dbReference type="Proteomes" id="UP000054279"/>
    </source>
</evidence>
<dbReference type="HOGENOM" id="CLU_057712_0_0_1"/>
<proteinExistence type="predicted"/>
<protein>
    <submittedName>
        <fullName evidence="2">Uncharacterized protein</fullName>
    </submittedName>
</protein>
<dbReference type="PANTHER" id="PTHR22806">
    <property type="entry name" value="NUCLEOPORIN NUP37 P37 -RELATED"/>
    <property type="match status" value="1"/>
</dbReference>
<dbReference type="InterPro" id="IPR015943">
    <property type="entry name" value="WD40/YVTN_repeat-like_dom_sf"/>
</dbReference>